<accession>A0A1L9QPI8</accession>
<dbReference type="UniPathway" id="UPA00391"/>
<feature type="binding site" evidence="8">
    <location>
        <begin position="13"/>
        <end position="15"/>
    </location>
    <ligand>
        <name>substrate</name>
    </ligand>
</feature>
<feature type="binding site" evidence="8">
    <location>
        <position position="73"/>
    </location>
    <ligand>
        <name>substrate</name>
    </ligand>
</feature>
<dbReference type="PROSITE" id="PS51918">
    <property type="entry name" value="RADICAL_SAM"/>
    <property type="match status" value="1"/>
</dbReference>
<dbReference type="Pfam" id="PF04055">
    <property type="entry name" value="Radical_SAM"/>
    <property type="match status" value="1"/>
</dbReference>
<comment type="caution">
    <text evidence="8">Lacks conserved residue(s) required for the propagation of feature annotation.</text>
</comment>
<dbReference type="PIRSF" id="PIRSF000370">
    <property type="entry name" value="QueE"/>
    <property type="match status" value="1"/>
</dbReference>
<feature type="binding site" evidence="8">
    <location>
        <position position="39"/>
    </location>
    <ligand>
        <name>[4Fe-4S] cluster</name>
        <dbReference type="ChEBI" id="CHEBI:49883"/>
        <note>4Fe-4S-S-AdoMet</note>
    </ligand>
</feature>
<gene>
    <name evidence="8" type="primary">queE</name>
    <name evidence="10" type="ORF">BI308_16175</name>
</gene>
<dbReference type="Gene3D" id="3.20.20.70">
    <property type="entry name" value="Aldolase class I"/>
    <property type="match status" value="1"/>
</dbReference>
<feature type="binding site" evidence="8">
    <location>
        <position position="32"/>
    </location>
    <ligand>
        <name>[4Fe-4S] cluster</name>
        <dbReference type="ChEBI" id="CHEBI:49883"/>
        <note>4Fe-4S-S-AdoMet</note>
    </ligand>
</feature>
<evidence type="ECO:0000256" key="3">
    <source>
        <dbReference type="ARBA" id="ARBA00022723"/>
    </source>
</evidence>
<feature type="binding site" evidence="8">
    <location>
        <position position="36"/>
    </location>
    <ligand>
        <name>[4Fe-4S] cluster</name>
        <dbReference type="ChEBI" id="CHEBI:49883"/>
        <note>4Fe-4S-S-AdoMet</note>
    </ligand>
</feature>
<dbReference type="InterPro" id="IPR013785">
    <property type="entry name" value="Aldolase_TIM"/>
</dbReference>
<evidence type="ECO:0000256" key="7">
    <source>
        <dbReference type="ARBA" id="ARBA00023239"/>
    </source>
</evidence>
<evidence type="ECO:0000256" key="8">
    <source>
        <dbReference type="HAMAP-Rule" id="MF_00917"/>
    </source>
</evidence>
<feature type="binding site" evidence="8">
    <location>
        <position position="41"/>
    </location>
    <ligand>
        <name>Mg(2+)</name>
        <dbReference type="ChEBI" id="CHEBI:18420"/>
    </ligand>
</feature>
<organism evidence="10 11">
    <name type="scientific">Roseofilum reptotaenium AO1-A</name>
    <dbReference type="NCBI Taxonomy" id="1925591"/>
    <lineage>
        <taxon>Bacteria</taxon>
        <taxon>Bacillati</taxon>
        <taxon>Cyanobacteriota</taxon>
        <taxon>Cyanophyceae</taxon>
        <taxon>Desertifilales</taxon>
        <taxon>Desertifilaceae</taxon>
        <taxon>Roseofilum</taxon>
    </lineage>
</organism>
<dbReference type="SFLD" id="SFLDS00029">
    <property type="entry name" value="Radical_SAM"/>
    <property type="match status" value="1"/>
</dbReference>
<dbReference type="EC" id="4.3.99.3" evidence="8"/>
<evidence type="ECO:0000256" key="5">
    <source>
        <dbReference type="ARBA" id="ARBA00023004"/>
    </source>
</evidence>
<keyword evidence="5 8" id="KW-0408">Iron</keyword>
<dbReference type="GO" id="GO:1904047">
    <property type="term" value="F:S-adenosyl-L-methionine binding"/>
    <property type="evidence" value="ECO:0007669"/>
    <property type="project" value="UniProtKB-UniRule"/>
</dbReference>
<dbReference type="PANTHER" id="PTHR42836:SF1">
    <property type="entry name" value="7-CARBOXY-7-DEAZAGUANINE SYNTHASE"/>
    <property type="match status" value="1"/>
</dbReference>
<evidence type="ECO:0000256" key="1">
    <source>
        <dbReference type="ARBA" id="ARBA00022485"/>
    </source>
</evidence>
<dbReference type="GO" id="GO:0008616">
    <property type="term" value="P:tRNA queuosine(34) biosynthetic process"/>
    <property type="evidence" value="ECO:0007669"/>
    <property type="project" value="UniProtKB-UniRule"/>
</dbReference>
<keyword evidence="3 8" id="KW-0479">Metal-binding</keyword>
<comment type="pathway">
    <text evidence="8">Purine metabolism; 7-cyano-7-deazaguanine biosynthesis.</text>
</comment>
<dbReference type="GO" id="GO:0016840">
    <property type="term" value="F:carbon-nitrogen lyase activity"/>
    <property type="evidence" value="ECO:0007669"/>
    <property type="project" value="UniProtKB-UniRule"/>
</dbReference>
<dbReference type="GO" id="GO:0051539">
    <property type="term" value="F:4 iron, 4 sulfur cluster binding"/>
    <property type="evidence" value="ECO:0007669"/>
    <property type="project" value="UniProtKB-UniRule"/>
</dbReference>
<feature type="binding site" evidence="8">
    <location>
        <begin position="38"/>
        <end position="40"/>
    </location>
    <ligand>
        <name>S-adenosyl-L-methionine</name>
        <dbReference type="ChEBI" id="CHEBI:59789"/>
    </ligand>
</feature>
<comment type="subunit">
    <text evidence="8">Homodimer.</text>
</comment>
<keyword evidence="6 8" id="KW-0411">Iron-sulfur</keyword>
<evidence type="ECO:0000256" key="6">
    <source>
        <dbReference type="ARBA" id="ARBA00023014"/>
    </source>
</evidence>
<sequence>MKTYPIVETFHSIQGEGYWMGRNAFFIRLGGCDVGCWFCDTKESWPVDKHPQYSIEQLAEAVLAVNPSMIVITGGEPLMHNLDQLTQGLRSLCHLPLHLETSGAYPFSGTFDWVTFSPKQSKSPDRSMGTYADELKVVITGPEDLDWAKEQAQFVKPNAVKFLQPEWNSPETIDLAMQFVLHHPDWRISLQTHKFLGCP</sequence>
<evidence type="ECO:0000259" key="9">
    <source>
        <dbReference type="PROSITE" id="PS51918"/>
    </source>
</evidence>
<dbReference type="SUPFAM" id="SSF102114">
    <property type="entry name" value="Radical SAM enzymes"/>
    <property type="match status" value="1"/>
</dbReference>
<name>A0A1L9QPI8_9CYAN</name>
<keyword evidence="7 8" id="KW-0456">Lyase</keyword>
<dbReference type="InterPro" id="IPR007197">
    <property type="entry name" value="rSAM"/>
</dbReference>
<keyword evidence="2 8" id="KW-0949">S-adenosyl-L-methionine</keyword>
<evidence type="ECO:0000256" key="4">
    <source>
        <dbReference type="ARBA" id="ARBA00022842"/>
    </source>
</evidence>
<proteinExistence type="inferred from homology"/>
<feature type="binding site" evidence="8">
    <location>
        <begin position="117"/>
        <end position="119"/>
    </location>
    <ligand>
        <name>S-adenosyl-L-methionine</name>
        <dbReference type="ChEBI" id="CHEBI:59789"/>
    </ligand>
</feature>
<feature type="binding site" evidence="8">
    <location>
        <position position="199"/>
    </location>
    <ligand>
        <name>substrate</name>
    </ligand>
</feature>
<dbReference type="Proteomes" id="UP000183940">
    <property type="component" value="Unassembled WGS sequence"/>
</dbReference>
<feature type="binding site" evidence="8">
    <location>
        <position position="75"/>
    </location>
    <ligand>
        <name>S-adenosyl-L-methionine</name>
        <dbReference type="ChEBI" id="CHEBI:59789"/>
    </ligand>
</feature>
<keyword evidence="4 8" id="KW-0460">Magnesium</keyword>
<protein>
    <recommendedName>
        <fullName evidence="8">7-carboxy-7-deazaguanine synthase</fullName>
        <shortName evidence="8">CDG synthase</shortName>
        <ecNumber evidence="8">4.3.99.3</ecNumber>
    </recommendedName>
    <alternativeName>
        <fullName evidence="8">Queuosine biosynthesis protein QueE</fullName>
    </alternativeName>
</protein>
<dbReference type="CDD" id="cd01335">
    <property type="entry name" value="Radical_SAM"/>
    <property type="match status" value="1"/>
</dbReference>
<dbReference type="GO" id="GO:0000287">
    <property type="term" value="F:magnesium ion binding"/>
    <property type="evidence" value="ECO:0007669"/>
    <property type="project" value="UniProtKB-UniRule"/>
</dbReference>
<keyword evidence="8" id="KW-0671">Queuosine biosynthesis</keyword>
<evidence type="ECO:0000256" key="2">
    <source>
        <dbReference type="ARBA" id="ARBA00022691"/>
    </source>
</evidence>
<evidence type="ECO:0000313" key="10">
    <source>
        <dbReference type="EMBL" id="OJJ24546.1"/>
    </source>
</evidence>
<comment type="cofactor">
    <cofactor evidence="8">
        <name>Mg(2+)</name>
        <dbReference type="ChEBI" id="CHEBI:18420"/>
    </cofactor>
</comment>
<comment type="cofactor">
    <cofactor evidence="8">
        <name>[4Fe-4S] cluster</name>
        <dbReference type="ChEBI" id="CHEBI:49883"/>
    </cofactor>
    <text evidence="8">Binds 1 [4Fe-4S] cluster. The cluster is coordinated with 3 cysteines and an exchangeable S-adenosyl-L-methionine.</text>
</comment>
<evidence type="ECO:0000313" key="11">
    <source>
        <dbReference type="Proteomes" id="UP000183940"/>
    </source>
</evidence>
<dbReference type="InterPro" id="IPR058240">
    <property type="entry name" value="rSAM_sf"/>
</dbReference>
<keyword evidence="11" id="KW-1185">Reference proteome</keyword>
<dbReference type="STRING" id="1925591.BI308_16175"/>
<comment type="function">
    <text evidence="8">Catalyzes the complex heterocyclic radical-mediated conversion of 6-carboxy-5,6,7,8-tetrahydropterin (CPH4) to 7-carboxy-7-deazaguanine (CDG), a step common to the biosynthetic pathways of all 7-deazapurine-containing compounds.</text>
</comment>
<feature type="domain" description="Radical SAM core" evidence="9">
    <location>
        <begin position="19"/>
        <end position="199"/>
    </location>
</feature>
<comment type="catalytic activity">
    <reaction evidence="8">
        <text>6-carboxy-5,6,7,8-tetrahydropterin + H(+) = 7-carboxy-7-carbaguanine + NH4(+)</text>
        <dbReference type="Rhea" id="RHEA:27974"/>
        <dbReference type="ChEBI" id="CHEBI:15378"/>
        <dbReference type="ChEBI" id="CHEBI:28938"/>
        <dbReference type="ChEBI" id="CHEBI:61032"/>
        <dbReference type="ChEBI" id="CHEBI:61036"/>
        <dbReference type="EC" id="4.3.99.3"/>
    </reaction>
</comment>
<comment type="caution">
    <text evidence="10">The sequence shown here is derived from an EMBL/GenBank/DDBJ whole genome shotgun (WGS) entry which is preliminary data.</text>
</comment>
<dbReference type="PANTHER" id="PTHR42836">
    <property type="entry name" value="7-CARBOXY-7-DEAZAGUANINE SYNTHASE"/>
    <property type="match status" value="1"/>
</dbReference>
<comment type="cofactor">
    <cofactor evidence="8">
        <name>S-adenosyl-L-methionine</name>
        <dbReference type="ChEBI" id="CHEBI:59789"/>
    </cofactor>
    <text evidence="8">Binds 1 S-adenosyl-L-methionine per subunit.</text>
</comment>
<keyword evidence="1 8" id="KW-0004">4Fe-4S</keyword>
<dbReference type="HAMAP" id="MF_00917">
    <property type="entry name" value="QueE"/>
    <property type="match status" value="1"/>
</dbReference>
<dbReference type="InterPro" id="IPR024924">
    <property type="entry name" value="7-CO-7-deazaguanine_synth-like"/>
</dbReference>
<reference evidence="10" key="1">
    <citation type="submission" date="2016-10" db="EMBL/GenBank/DDBJ databases">
        <title>CRISPR-Cas defence system in Roseofilum reptotaenium: evidence of a bacteriophage-cyanobacterium arms race in the coral black band disease.</title>
        <authorList>
            <person name="Buerger P."/>
            <person name="Wood-Charlson E.M."/>
            <person name="Weynberg K.D."/>
            <person name="Willis B."/>
            <person name="Van Oppen M.J."/>
        </authorList>
    </citation>
    <scope>NUCLEOTIDE SEQUENCE [LARGE SCALE GENOMIC DNA]</scope>
    <source>
        <strain evidence="10">AO1-A</strain>
    </source>
</reference>
<comment type="similarity">
    <text evidence="8">Belongs to the radical SAM superfamily. 7-carboxy-7-deazaguanine synthase family.</text>
</comment>
<dbReference type="EMBL" id="MLAW01000029">
    <property type="protein sequence ID" value="OJJ24546.1"/>
    <property type="molecule type" value="Genomic_DNA"/>
</dbReference>
<feature type="binding site" evidence="8">
    <location>
        <position position="28"/>
    </location>
    <ligand>
        <name>substrate</name>
    </ligand>
</feature>
<dbReference type="AlphaFoldDB" id="A0A1L9QPI8"/>